<evidence type="ECO:0000259" key="6">
    <source>
        <dbReference type="PROSITE" id="PS01124"/>
    </source>
</evidence>
<keyword evidence="1" id="KW-0805">Transcription regulation</keyword>
<evidence type="ECO:0000313" key="8">
    <source>
        <dbReference type="Proteomes" id="UP000567186"/>
    </source>
</evidence>
<accession>A0A7Y0WRK9</accession>
<name>A0A7Y0WRK9_9GAMM</name>
<dbReference type="OrthoDB" id="6003540at2"/>
<evidence type="ECO:0000256" key="1">
    <source>
        <dbReference type="ARBA" id="ARBA00023015"/>
    </source>
</evidence>
<feature type="domain" description="HTH araC/xylS-type" evidence="6">
    <location>
        <begin position="207"/>
        <end position="307"/>
    </location>
</feature>
<dbReference type="InterPro" id="IPR009057">
    <property type="entry name" value="Homeodomain-like_sf"/>
</dbReference>
<gene>
    <name evidence="7" type="ORF">HIU99_05895</name>
</gene>
<proteinExistence type="predicted"/>
<dbReference type="EMBL" id="JABCKY010000001">
    <property type="protein sequence ID" value="NMT63129.1"/>
    <property type="molecule type" value="Genomic_DNA"/>
</dbReference>
<dbReference type="GO" id="GO:0043565">
    <property type="term" value="F:sequence-specific DNA binding"/>
    <property type="evidence" value="ECO:0007669"/>
    <property type="project" value="InterPro"/>
</dbReference>
<reference evidence="7 8" key="1">
    <citation type="submission" date="2020-04" db="EMBL/GenBank/DDBJ databases">
        <title>Marinobacter oceani sp. nov., isolated from marine solar saltern.</title>
        <authorList>
            <person name="Chen X.-Y."/>
        </authorList>
    </citation>
    <scope>NUCLEOTIDE SEQUENCE [LARGE SCALE GENOMIC DNA]</scope>
    <source>
        <strain evidence="7 8">W62</strain>
    </source>
</reference>
<keyword evidence="2" id="KW-0238">DNA-binding</keyword>
<dbReference type="Gene3D" id="1.10.10.60">
    <property type="entry name" value="Homeodomain-like"/>
    <property type="match status" value="1"/>
</dbReference>
<dbReference type="PROSITE" id="PS00041">
    <property type="entry name" value="HTH_ARAC_FAMILY_1"/>
    <property type="match status" value="1"/>
</dbReference>
<feature type="region of interest" description="Disordered" evidence="5">
    <location>
        <begin position="304"/>
        <end position="344"/>
    </location>
</feature>
<evidence type="ECO:0000313" key="7">
    <source>
        <dbReference type="EMBL" id="NMT63129.1"/>
    </source>
</evidence>
<keyword evidence="8" id="KW-1185">Reference proteome</keyword>
<dbReference type="PANTHER" id="PTHR46796">
    <property type="entry name" value="HTH-TYPE TRANSCRIPTIONAL ACTIVATOR RHAS-RELATED"/>
    <property type="match status" value="1"/>
</dbReference>
<dbReference type="RefSeq" id="WP_135954467.1">
    <property type="nucleotide sequence ID" value="NZ_JABCKY010000001.1"/>
</dbReference>
<dbReference type="AlphaFoldDB" id="A0A7Y0WRK9"/>
<organism evidence="7 8">
    <name type="scientific">Marinobacter orientalis</name>
    <dbReference type="NCBI Taxonomy" id="1928859"/>
    <lineage>
        <taxon>Bacteria</taxon>
        <taxon>Pseudomonadati</taxon>
        <taxon>Pseudomonadota</taxon>
        <taxon>Gammaproteobacteria</taxon>
        <taxon>Pseudomonadales</taxon>
        <taxon>Marinobacteraceae</taxon>
        <taxon>Marinobacter</taxon>
    </lineage>
</organism>
<sequence>MNVPHRSTYQEIEEFQQALGHIWDVEITQSETGPMETFIAATRVNDCLVYESGSNTSLLCSGSRSDDFWTISPITHTCAGGRFRGHQLDAGQILLLDPGGEVYQQVAAGQRQQAISIPLDLAERICETEYGLSAGAIWGCWCIRADTAVTVHIAGLLGRLLSEPWVTEYWGVRNGADLAAHIISLAASAPQNHLARSSLVHRRRIVGLAEELIRSRLDNPPSVSELCEITHTSRRLLFYAFRELLGRTPSAHAKILRLHVARRQIAARSNERCVQQIASDLGFCHLGQFAIDYARLFGESPSKTRQSKWSRQSQPLVMPFSRAQPPRSATSGRPSHPAFPGADR</sequence>
<evidence type="ECO:0000256" key="4">
    <source>
        <dbReference type="ARBA" id="ARBA00037345"/>
    </source>
</evidence>
<evidence type="ECO:0000256" key="2">
    <source>
        <dbReference type="ARBA" id="ARBA00023125"/>
    </source>
</evidence>
<keyword evidence="3" id="KW-0804">Transcription</keyword>
<dbReference type="InterPro" id="IPR018060">
    <property type="entry name" value="HTH_AraC"/>
</dbReference>
<dbReference type="InterPro" id="IPR018062">
    <property type="entry name" value="HTH_AraC-typ_CS"/>
</dbReference>
<evidence type="ECO:0000256" key="3">
    <source>
        <dbReference type="ARBA" id="ARBA00023163"/>
    </source>
</evidence>
<dbReference type="SMART" id="SM00342">
    <property type="entry name" value="HTH_ARAC"/>
    <property type="match status" value="1"/>
</dbReference>
<dbReference type="GO" id="GO:0009893">
    <property type="term" value="P:positive regulation of metabolic process"/>
    <property type="evidence" value="ECO:0007669"/>
    <property type="project" value="UniProtKB-ARBA"/>
</dbReference>
<dbReference type="PROSITE" id="PS01124">
    <property type="entry name" value="HTH_ARAC_FAMILY_2"/>
    <property type="match status" value="1"/>
</dbReference>
<comment type="function">
    <text evidence="4">Regulatory protein of the TOL plasmid xyl operons. XylS activates the xylXYZLTEGFJQKIH operon required for the degradation of toluene, m-xylene and p-xylene.</text>
</comment>
<comment type="caution">
    <text evidence="7">The sequence shown here is derived from an EMBL/GenBank/DDBJ whole genome shotgun (WGS) entry which is preliminary data.</text>
</comment>
<dbReference type="PANTHER" id="PTHR46796:SF12">
    <property type="entry name" value="HTH-TYPE DNA-BINDING TRANSCRIPTIONAL ACTIVATOR EUTR"/>
    <property type="match status" value="1"/>
</dbReference>
<dbReference type="Proteomes" id="UP000567186">
    <property type="component" value="Unassembled WGS sequence"/>
</dbReference>
<dbReference type="Pfam" id="PF12833">
    <property type="entry name" value="HTH_18"/>
    <property type="match status" value="1"/>
</dbReference>
<protein>
    <submittedName>
        <fullName evidence="7">Helix-turn-helix domain-containing protein</fullName>
    </submittedName>
</protein>
<feature type="compositionally biased region" description="Polar residues" evidence="5">
    <location>
        <begin position="304"/>
        <end position="315"/>
    </location>
</feature>
<evidence type="ECO:0000256" key="5">
    <source>
        <dbReference type="SAM" id="MobiDB-lite"/>
    </source>
</evidence>
<dbReference type="InterPro" id="IPR050204">
    <property type="entry name" value="AraC_XylS_family_regulators"/>
</dbReference>
<dbReference type="GO" id="GO:0003700">
    <property type="term" value="F:DNA-binding transcription factor activity"/>
    <property type="evidence" value="ECO:0007669"/>
    <property type="project" value="InterPro"/>
</dbReference>
<dbReference type="SUPFAM" id="SSF46689">
    <property type="entry name" value="Homeodomain-like"/>
    <property type="match status" value="2"/>
</dbReference>